<dbReference type="PATRIC" id="fig|106634.4.peg.1921"/>
<dbReference type="KEGG" id="tvr:TVD_09375"/>
<dbReference type="AlphaFoldDB" id="A0A0G3G5A0"/>
<evidence type="ECO:0000313" key="2">
    <source>
        <dbReference type="Proteomes" id="UP000064201"/>
    </source>
</evidence>
<protein>
    <recommendedName>
        <fullName evidence="3">Peptide ABC transporter substrate-binding protein</fullName>
    </recommendedName>
</protein>
<dbReference type="OrthoDB" id="5877525at2"/>
<sequence length="104" mass="12501">MIKESDWKRFSRLKETALDRYCERALADCRATMEQEDRSNHERFLDLYQQLNEANERLAFIFDRHARSKALDQFRCMRHDGLIEDAELEGFTTEFVEKTRPRGP</sequence>
<organism evidence="1 2">
    <name type="scientific">Thioalkalivibrio versutus</name>
    <dbReference type="NCBI Taxonomy" id="106634"/>
    <lineage>
        <taxon>Bacteria</taxon>
        <taxon>Pseudomonadati</taxon>
        <taxon>Pseudomonadota</taxon>
        <taxon>Gammaproteobacteria</taxon>
        <taxon>Chromatiales</taxon>
        <taxon>Ectothiorhodospiraceae</taxon>
        <taxon>Thioalkalivibrio</taxon>
    </lineage>
</organism>
<dbReference type="InterPro" id="IPR053747">
    <property type="entry name" value="Fluoresc_Recovery_Reg"/>
</dbReference>
<keyword evidence="2" id="KW-1185">Reference proteome</keyword>
<gene>
    <name evidence="1" type="ORF">TVD_09375</name>
</gene>
<reference evidence="1 2" key="1">
    <citation type="submission" date="2015-04" db="EMBL/GenBank/DDBJ databases">
        <title>Complete Sequence for the Genome of the Thioalkalivibrio versutus D301.</title>
        <authorList>
            <person name="Mu T."/>
            <person name="Zhou J."/>
            <person name="Xu X."/>
        </authorList>
    </citation>
    <scope>NUCLEOTIDE SEQUENCE [LARGE SCALE GENOMIC DNA]</scope>
    <source>
        <strain evidence="1 2">D301</strain>
    </source>
</reference>
<dbReference type="Proteomes" id="UP000064201">
    <property type="component" value="Chromosome"/>
</dbReference>
<accession>A0A0G3G5A0</accession>
<dbReference type="RefSeq" id="WP_047251464.1">
    <property type="nucleotide sequence ID" value="NZ_CP011367.1"/>
</dbReference>
<evidence type="ECO:0000313" key="1">
    <source>
        <dbReference type="EMBL" id="AKJ95554.1"/>
    </source>
</evidence>
<evidence type="ECO:0008006" key="3">
    <source>
        <dbReference type="Google" id="ProtNLM"/>
    </source>
</evidence>
<proteinExistence type="predicted"/>
<name>A0A0G3G5A0_9GAMM</name>
<dbReference type="EMBL" id="CP011367">
    <property type="protein sequence ID" value="AKJ95554.1"/>
    <property type="molecule type" value="Genomic_DNA"/>
</dbReference>
<dbReference type="Gene3D" id="6.10.140.1840">
    <property type="match status" value="1"/>
</dbReference>